<proteinExistence type="predicted"/>
<reference evidence="2" key="1">
    <citation type="journal article" date="2011" name="Proc. Natl. Acad. Sci. U.S.A.">
        <title>Genomic insights into the physiology and ecology of the marine filamentous cyanobacterium Lyngbya majuscula.</title>
        <authorList>
            <person name="Jones A.C."/>
            <person name="Monroe E.A."/>
            <person name="Podell S."/>
            <person name="Hess W.R."/>
            <person name="Klages S."/>
            <person name="Esquenazi E."/>
            <person name="Niessen S."/>
            <person name="Hoover H."/>
            <person name="Rothmann M."/>
            <person name="Lasken R.S."/>
            <person name="Yates J.R.III."/>
            <person name="Reinhardt R."/>
            <person name="Kube M."/>
            <person name="Burkart M.D."/>
            <person name="Allen E.E."/>
            <person name="Dorrestein P.C."/>
            <person name="Gerwick W.H."/>
            <person name="Gerwick L."/>
        </authorList>
    </citation>
    <scope>NUCLEOTIDE SEQUENCE [LARGE SCALE GENOMIC DNA]</scope>
    <source>
        <strain evidence="2">3L</strain>
    </source>
</reference>
<organism evidence="1 2">
    <name type="scientific">Moorena producens 3L</name>
    <dbReference type="NCBI Taxonomy" id="489825"/>
    <lineage>
        <taxon>Bacteria</taxon>
        <taxon>Bacillati</taxon>
        <taxon>Cyanobacteriota</taxon>
        <taxon>Cyanophyceae</taxon>
        <taxon>Coleofasciculales</taxon>
        <taxon>Coleofasciculaceae</taxon>
        <taxon>Moorena</taxon>
    </lineage>
</organism>
<protein>
    <submittedName>
        <fullName evidence="1">Uncharacterized protein</fullName>
    </submittedName>
</protein>
<sequence length="77" mass="8750">MFTRYQHQATGAIAPFLMQSLMGETPKTALHRYCANALFDWFCTGTGFGQANLDQQSAESFWLVIIIAYPINVKFRN</sequence>
<evidence type="ECO:0000313" key="1">
    <source>
        <dbReference type="EMBL" id="EGJ33556.1"/>
    </source>
</evidence>
<name>F4XPC8_9CYAN</name>
<gene>
    <name evidence="1" type="ORF">LYNGBM3L_29210</name>
</gene>
<keyword evidence="2" id="KW-1185">Reference proteome</keyword>
<dbReference type="AlphaFoldDB" id="F4XPC8"/>
<dbReference type="HOGENOM" id="CLU_2634210_0_0_3"/>
<evidence type="ECO:0000313" key="2">
    <source>
        <dbReference type="Proteomes" id="UP000003959"/>
    </source>
</evidence>
<dbReference type="EMBL" id="GL890844">
    <property type="protein sequence ID" value="EGJ33556.1"/>
    <property type="molecule type" value="Genomic_DNA"/>
</dbReference>
<dbReference type="Proteomes" id="UP000003959">
    <property type="component" value="Unassembled WGS sequence"/>
</dbReference>
<accession>F4XPC8</accession>